<comment type="similarity">
    <text evidence="1 3">Belongs to the Nudix hydrolase family.</text>
</comment>
<dbReference type="InterPro" id="IPR015797">
    <property type="entry name" value="NUDIX_hydrolase-like_dom_sf"/>
</dbReference>
<accession>A0A1W0BD17</accession>
<dbReference type="AlphaFoldDB" id="A0A1W0BD17"/>
<dbReference type="PROSITE" id="PS51462">
    <property type="entry name" value="NUDIX"/>
    <property type="match status" value="1"/>
</dbReference>
<organism evidence="5 6">
    <name type="scientific">Nocardia donostiensis</name>
    <dbReference type="NCBI Taxonomy" id="1538463"/>
    <lineage>
        <taxon>Bacteria</taxon>
        <taxon>Bacillati</taxon>
        <taxon>Actinomycetota</taxon>
        <taxon>Actinomycetes</taxon>
        <taxon>Mycobacteriales</taxon>
        <taxon>Nocardiaceae</taxon>
        <taxon>Nocardia</taxon>
    </lineage>
</organism>
<evidence type="ECO:0000256" key="2">
    <source>
        <dbReference type="ARBA" id="ARBA00022801"/>
    </source>
</evidence>
<dbReference type="InterPro" id="IPR020084">
    <property type="entry name" value="NUDIX_hydrolase_CS"/>
</dbReference>
<dbReference type="RefSeq" id="WP_077117117.1">
    <property type="nucleotide sequence ID" value="NZ_MUKP01000012.1"/>
</dbReference>
<reference evidence="5 6" key="1">
    <citation type="journal article" date="2016" name="Antonie Van Leeuwenhoek">
        <title>Nocardia donostiensis sp. nov., isolated from human respiratory specimens.</title>
        <authorList>
            <person name="Ercibengoa M."/>
            <person name="Bell M."/>
            <person name="Marimon J.M."/>
            <person name="Humrighouse B."/>
            <person name="Klenk H.P."/>
            <person name="Potter G."/>
            <person name="Perez-Trallero E."/>
        </authorList>
    </citation>
    <scope>NUCLEOTIDE SEQUENCE [LARGE SCALE GENOMIC DNA]</scope>
    <source>
        <strain evidence="5 6">X1655</strain>
    </source>
</reference>
<dbReference type="PRINTS" id="PR00502">
    <property type="entry name" value="NUDIXFAMILY"/>
</dbReference>
<dbReference type="Proteomes" id="UP000188836">
    <property type="component" value="Unassembled WGS sequence"/>
</dbReference>
<dbReference type="PANTHER" id="PTHR43736">
    <property type="entry name" value="ADP-RIBOSE PYROPHOSPHATASE"/>
    <property type="match status" value="1"/>
</dbReference>
<dbReference type="STRING" id="1538463.B0T36_17655"/>
<evidence type="ECO:0000259" key="4">
    <source>
        <dbReference type="PROSITE" id="PS51462"/>
    </source>
</evidence>
<gene>
    <name evidence="5" type="ORF">B0T46_13735</name>
</gene>
<dbReference type="GO" id="GO:0016787">
    <property type="term" value="F:hydrolase activity"/>
    <property type="evidence" value="ECO:0007669"/>
    <property type="project" value="UniProtKB-KW"/>
</dbReference>
<name>A0A1W0BD17_9NOCA</name>
<dbReference type="Pfam" id="PF00293">
    <property type="entry name" value="NUDIX"/>
    <property type="match status" value="1"/>
</dbReference>
<dbReference type="SUPFAM" id="SSF55811">
    <property type="entry name" value="Nudix"/>
    <property type="match status" value="1"/>
</dbReference>
<proteinExistence type="inferred from homology"/>
<dbReference type="PROSITE" id="PS00893">
    <property type="entry name" value="NUDIX_BOX"/>
    <property type="match status" value="1"/>
</dbReference>
<sequence length="150" mass="16855">MIPARLLDQLVQEADWEGIRQLVVGAVIVHNGRVLLLRRPDTDFMGNIWELPSGKVESGEPLDTALFREIEEETGLDATNLRHYLGAFDYLSGSGKRSRQFNFVVDIVEPEPVTLTEHDAYVWSDLAEDPPVTDAVKEVLEHFRSIEPAG</sequence>
<evidence type="ECO:0000313" key="5">
    <source>
        <dbReference type="EMBL" id="ONM48078.1"/>
    </source>
</evidence>
<dbReference type="OrthoDB" id="9804442at2"/>
<dbReference type="PANTHER" id="PTHR43736:SF1">
    <property type="entry name" value="DIHYDRONEOPTERIN TRIPHOSPHATE DIPHOSPHATASE"/>
    <property type="match status" value="1"/>
</dbReference>
<dbReference type="InterPro" id="IPR020476">
    <property type="entry name" value="Nudix_hydrolase"/>
</dbReference>
<keyword evidence="6" id="KW-1185">Reference proteome</keyword>
<protein>
    <submittedName>
        <fullName evidence="5">DNA mismatch repair protein MutT</fullName>
    </submittedName>
</protein>
<dbReference type="InterPro" id="IPR000086">
    <property type="entry name" value="NUDIX_hydrolase_dom"/>
</dbReference>
<evidence type="ECO:0000256" key="1">
    <source>
        <dbReference type="ARBA" id="ARBA00005582"/>
    </source>
</evidence>
<dbReference type="Gene3D" id="3.90.79.10">
    <property type="entry name" value="Nucleoside Triphosphate Pyrophosphohydrolase"/>
    <property type="match status" value="1"/>
</dbReference>
<evidence type="ECO:0000256" key="3">
    <source>
        <dbReference type="RuleBase" id="RU003476"/>
    </source>
</evidence>
<evidence type="ECO:0000313" key="6">
    <source>
        <dbReference type="Proteomes" id="UP000188836"/>
    </source>
</evidence>
<feature type="domain" description="Nudix hydrolase" evidence="4">
    <location>
        <begin position="19"/>
        <end position="148"/>
    </location>
</feature>
<comment type="caution">
    <text evidence="5">The sequence shown here is derived from an EMBL/GenBank/DDBJ whole genome shotgun (WGS) entry which is preliminary data.</text>
</comment>
<dbReference type="EMBL" id="MUMY01000011">
    <property type="protein sequence ID" value="ONM48078.1"/>
    <property type="molecule type" value="Genomic_DNA"/>
</dbReference>
<keyword evidence="2 3" id="KW-0378">Hydrolase</keyword>